<feature type="binding site" evidence="5">
    <location>
        <position position="185"/>
    </location>
    <ligand>
        <name>S-adenosyl-L-methionine</name>
        <dbReference type="ChEBI" id="CHEBI:59789"/>
    </ligand>
</feature>
<dbReference type="CDD" id="cd02440">
    <property type="entry name" value="AdoMet_MTases"/>
    <property type="match status" value="1"/>
</dbReference>
<dbReference type="NCBIfam" id="TIGR00536">
    <property type="entry name" value="hemK_fam"/>
    <property type="match status" value="1"/>
</dbReference>
<evidence type="ECO:0000256" key="4">
    <source>
        <dbReference type="ARBA" id="ARBA00048391"/>
    </source>
</evidence>
<accession>A0A191ZF04</accession>
<feature type="binding site" evidence="5">
    <location>
        <position position="200"/>
    </location>
    <ligand>
        <name>S-adenosyl-L-methionine</name>
        <dbReference type="ChEBI" id="CHEBI:59789"/>
    </ligand>
</feature>
<evidence type="ECO:0000259" key="7">
    <source>
        <dbReference type="Pfam" id="PF17827"/>
    </source>
</evidence>
<dbReference type="GO" id="GO:0102559">
    <property type="term" value="F:peptide chain release factor N(5)-glutamine methyltransferase activity"/>
    <property type="evidence" value="ECO:0007669"/>
    <property type="project" value="UniProtKB-EC"/>
</dbReference>
<feature type="domain" description="Release factor glutamine methyltransferase N-terminal" evidence="7">
    <location>
        <begin position="21"/>
        <end position="88"/>
    </location>
</feature>
<evidence type="ECO:0000256" key="5">
    <source>
        <dbReference type="HAMAP-Rule" id="MF_02126"/>
    </source>
</evidence>
<dbReference type="InterPro" id="IPR007848">
    <property type="entry name" value="Small_mtfrase_dom"/>
</dbReference>
<protein>
    <recommendedName>
        <fullName evidence="5">Release factor glutamine methyltransferase</fullName>
        <shortName evidence="5">RF MTase</shortName>
        <ecNumber evidence="5">2.1.1.297</ecNumber>
    </recommendedName>
    <alternativeName>
        <fullName evidence="5">N5-glutamine methyltransferase PrmC</fullName>
    </alternativeName>
    <alternativeName>
        <fullName evidence="5">Protein-(glutamine-N5) MTase PrmC</fullName>
    </alternativeName>
    <alternativeName>
        <fullName evidence="5">Protein-glutamine N-methyltransferase PrmC</fullName>
    </alternativeName>
</protein>
<dbReference type="InterPro" id="IPR040758">
    <property type="entry name" value="PrmC_N"/>
</dbReference>
<dbReference type="Pfam" id="PF05175">
    <property type="entry name" value="MTS"/>
    <property type="match status" value="1"/>
</dbReference>
<dbReference type="AlphaFoldDB" id="A0A191ZF04"/>
<name>A0A191ZF04_9GAMM</name>
<evidence type="ECO:0000313" key="9">
    <source>
        <dbReference type="Proteomes" id="UP000078596"/>
    </source>
</evidence>
<evidence type="ECO:0000256" key="1">
    <source>
        <dbReference type="ARBA" id="ARBA00022603"/>
    </source>
</evidence>
<dbReference type="Proteomes" id="UP000078596">
    <property type="component" value="Chromosome"/>
</dbReference>
<dbReference type="FunFam" id="3.40.50.150:FF:000053">
    <property type="entry name" value="Release factor glutamine methyltransferase"/>
    <property type="match status" value="1"/>
</dbReference>
<sequence length="295" mass="32062">MAVTDPRKDPARNVPATLASLLDEGRALLGTDADAMIDLRQLVTGISGIDRARQIIDPEQSLSEAAATRLRRAFYDRAKGIPVAYILGARGFWRHDFRVTPDTLIPRPETEILLEWALELLSVDDQVTVADLGTGSGILAVCLAVERPRAMILASDLSAGALKVARENQQTIVPSHPIHWFQGNWADCLADECLDMIVSNPPYIPDDDPHLSTGDLRYEPRTALAAGLDGLDDYRVLFAEAVRVLKPGGHILVEHGFDQSAAIMALLTQVGFTSLITRSDYAGLPRTTGGHKPGR</sequence>
<organism evidence="8 9">
    <name type="scientific">Halothiobacillus diazotrophicus</name>
    <dbReference type="NCBI Taxonomy" id="1860122"/>
    <lineage>
        <taxon>Bacteria</taxon>
        <taxon>Pseudomonadati</taxon>
        <taxon>Pseudomonadota</taxon>
        <taxon>Gammaproteobacteria</taxon>
        <taxon>Chromatiales</taxon>
        <taxon>Halothiobacillaceae</taxon>
        <taxon>Halothiobacillus</taxon>
    </lineage>
</organism>
<comment type="function">
    <text evidence="5">Methylates the class 1 translation termination release factors RF1/PrfA and RF2/PrfB on the glutamine residue of the universally conserved GGQ motif.</text>
</comment>
<dbReference type="EMBL" id="CP016027">
    <property type="protein sequence ID" value="ANJ66442.1"/>
    <property type="molecule type" value="Genomic_DNA"/>
</dbReference>
<gene>
    <name evidence="5" type="primary">prmC</name>
    <name evidence="8" type="ORF">A9404_02760</name>
</gene>
<dbReference type="InterPro" id="IPR004556">
    <property type="entry name" value="HemK-like"/>
</dbReference>
<dbReference type="SUPFAM" id="SSF53335">
    <property type="entry name" value="S-adenosyl-L-methionine-dependent methyltransferases"/>
    <property type="match status" value="1"/>
</dbReference>
<dbReference type="KEGG" id="haz:A9404_02760"/>
<keyword evidence="9" id="KW-1185">Reference proteome</keyword>
<dbReference type="GO" id="GO:0003676">
    <property type="term" value="F:nucleic acid binding"/>
    <property type="evidence" value="ECO:0007669"/>
    <property type="project" value="InterPro"/>
</dbReference>
<feature type="binding site" evidence="5">
    <location>
        <position position="156"/>
    </location>
    <ligand>
        <name>S-adenosyl-L-methionine</name>
        <dbReference type="ChEBI" id="CHEBI:59789"/>
    </ligand>
</feature>
<proteinExistence type="inferred from homology"/>
<dbReference type="InterPro" id="IPR019874">
    <property type="entry name" value="RF_methyltr_PrmC"/>
</dbReference>
<dbReference type="PANTHER" id="PTHR18895:SF74">
    <property type="entry name" value="MTRF1L RELEASE FACTOR GLUTAMINE METHYLTRANSFERASE"/>
    <property type="match status" value="1"/>
</dbReference>
<dbReference type="Gene3D" id="3.40.50.150">
    <property type="entry name" value="Vaccinia Virus protein VP39"/>
    <property type="match status" value="1"/>
</dbReference>
<dbReference type="InterPro" id="IPR002052">
    <property type="entry name" value="DNA_methylase_N6_adenine_CS"/>
</dbReference>
<keyword evidence="3 5" id="KW-0949">S-adenosyl-L-methionine</keyword>
<evidence type="ECO:0000259" key="6">
    <source>
        <dbReference type="Pfam" id="PF05175"/>
    </source>
</evidence>
<comment type="similarity">
    <text evidence="5">Belongs to the protein N5-glutamine methyltransferase family. PrmC subfamily.</text>
</comment>
<dbReference type="GO" id="GO:0032259">
    <property type="term" value="P:methylation"/>
    <property type="evidence" value="ECO:0007669"/>
    <property type="project" value="UniProtKB-KW"/>
</dbReference>
<dbReference type="PANTHER" id="PTHR18895">
    <property type="entry name" value="HEMK METHYLTRANSFERASE"/>
    <property type="match status" value="1"/>
</dbReference>
<dbReference type="Gene3D" id="1.10.8.10">
    <property type="entry name" value="DNA helicase RuvA subunit, C-terminal domain"/>
    <property type="match status" value="1"/>
</dbReference>
<dbReference type="PROSITE" id="PS00092">
    <property type="entry name" value="N6_MTASE"/>
    <property type="match status" value="1"/>
</dbReference>
<feature type="binding site" evidence="5">
    <location>
        <begin position="200"/>
        <end position="203"/>
    </location>
    <ligand>
        <name>substrate</name>
    </ligand>
</feature>
<dbReference type="EC" id="2.1.1.297" evidence="5"/>
<dbReference type="InterPro" id="IPR029063">
    <property type="entry name" value="SAM-dependent_MTases_sf"/>
</dbReference>
<keyword evidence="2 5" id="KW-0808">Transferase</keyword>
<dbReference type="NCBIfam" id="TIGR03534">
    <property type="entry name" value="RF_mod_PrmC"/>
    <property type="match status" value="1"/>
</dbReference>
<dbReference type="RefSeq" id="WP_066098450.1">
    <property type="nucleotide sequence ID" value="NZ_CP016027.1"/>
</dbReference>
<dbReference type="OrthoDB" id="9800643at2"/>
<feature type="domain" description="Methyltransferase small" evidence="6">
    <location>
        <begin position="118"/>
        <end position="204"/>
    </location>
</feature>
<reference evidence="8 9" key="1">
    <citation type="submission" date="2016-06" db="EMBL/GenBank/DDBJ databases">
        <title>Insight into the functional genes involving in sulfur oxidation in Pearl River water.</title>
        <authorList>
            <person name="Luo J."/>
            <person name="Tan X."/>
            <person name="Lin W."/>
        </authorList>
    </citation>
    <scope>NUCLEOTIDE SEQUENCE [LARGE SCALE GENOMIC DNA]</scope>
    <source>
        <strain evidence="8 9">LS2</strain>
    </source>
</reference>
<keyword evidence="1 5" id="KW-0489">Methyltransferase</keyword>
<feature type="binding site" evidence="5">
    <location>
        <begin position="133"/>
        <end position="137"/>
    </location>
    <ligand>
        <name>S-adenosyl-L-methionine</name>
        <dbReference type="ChEBI" id="CHEBI:59789"/>
    </ligand>
</feature>
<dbReference type="InterPro" id="IPR050320">
    <property type="entry name" value="N5-glutamine_MTase"/>
</dbReference>
<evidence type="ECO:0000256" key="2">
    <source>
        <dbReference type="ARBA" id="ARBA00022679"/>
    </source>
</evidence>
<dbReference type="HAMAP" id="MF_02126">
    <property type="entry name" value="RF_methyltr_PrmC"/>
    <property type="match status" value="1"/>
</dbReference>
<dbReference type="Pfam" id="PF17827">
    <property type="entry name" value="PrmC_N"/>
    <property type="match status" value="1"/>
</dbReference>
<evidence type="ECO:0000313" key="8">
    <source>
        <dbReference type="EMBL" id="ANJ66442.1"/>
    </source>
</evidence>
<dbReference type="STRING" id="1860122.A9404_02760"/>
<evidence type="ECO:0000256" key="3">
    <source>
        <dbReference type="ARBA" id="ARBA00022691"/>
    </source>
</evidence>
<comment type="catalytic activity">
    <reaction evidence="4 5">
        <text>L-glutaminyl-[peptide chain release factor] + S-adenosyl-L-methionine = N(5)-methyl-L-glutaminyl-[peptide chain release factor] + S-adenosyl-L-homocysteine + H(+)</text>
        <dbReference type="Rhea" id="RHEA:42896"/>
        <dbReference type="Rhea" id="RHEA-COMP:10271"/>
        <dbReference type="Rhea" id="RHEA-COMP:10272"/>
        <dbReference type="ChEBI" id="CHEBI:15378"/>
        <dbReference type="ChEBI" id="CHEBI:30011"/>
        <dbReference type="ChEBI" id="CHEBI:57856"/>
        <dbReference type="ChEBI" id="CHEBI:59789"/>
        <dbReference type="ChEBI" id="CHEBI:61891"/>
        <dbReference type="EC" id="2.1.1.297"/>
    </reaction>
</comment>